<reference evidence="2" key="1">
    <citation type="submission" date="2015-06" db="UniProtKB">
        <authorList>
            <consortium name="EnsemblPlants"/>
        </authorList>
    </citation>
    <scope>IDENTIFICATION</scope>
</reference>
<proteinExistence type="predicted"/>
<dbReference type="GO" id="GO:0008474">
    <property type="term" value="F:palmitoyl-(protein) hydrolase activity"/>
    <property type="evidence" value="ECO:0007669"/>
    <property type="project" value="TreeGrafter"/>
</dbReference>
<dbReference type="GO" id="GO:0008236">
    <property type="term" value="F:serine-type peptidase activity"/>
    <property type="evidence" value="ECO:0007669"/>
    <property type="project" value="InterPro"/>
</dbReference>
<name>R7W8W9_AEGTA</name>
<dbReference type="SUPFAM" id="SSF53474">
    <property type="entry name" value="alpha/beta-Hydrolases"/>
    <property type="match status" value="1"/>
</dbReference>
<dbReference type="EnsemblPlants" id="EMT18406">
    <property type="protein sequence ID" value="EMT18406"/>
    <property type="gene ID" value="F775_28512"/>
</dbReference>
<dbReference type="InterPro" id="IPR001375">
    <property type="entry name" value="Peptidase_S9_cat"/>
</dbReference>
<feature type="domain" description="Peptidase S9 prolyl oligopeptidase catalytic" evidence="1">
    <location>
        <begin position="153"/>
        <end position="299"/>
    </location>
</feature>
<organism evidence="2">
    <name type="scientific">Aegilops tauschii</name>
    <name type="common">Tausch's goatgrass</name>
    <name type="synonym">Aegilops squarrosa</name>
    <dbReference type="NCBI Taxonomy" id="37682"/>
    <lineage>
        <taxon>Eukaryota</taxon>
        <taxon>Viridiplantae</taxon>
        <taxon>Streptophyta</taxon>
        <taxon>Embryophyta</taxon>
        <taxon>Tracheophyta</taxon>
        <taxon>Spermatophyta</taxon>
        <taxon>Magnoliopsida</taxon>
        <taxon>Liliopsida</taxon>
        <taxon>Poales</taxon>
        <taxon>Poaceae</taxon>
        <taxon>BOP clade</taxon>
        <taxon>Pooideae</taxon>
        <taxon>Triticodae</taxon>
        <taxon>Triticeae</taxon>
        <taxon>Triticinae</taxon>
        <taxon>Aegilops</taxon>
    </lineage>
</organism>
<evidence type="ECO:0000313" key="2">
    <source>
        <dbReference type="EnsemblPlants" id="EMT18406"/>
    </source>
</evidence>
<dbReference type="Gene3D" id="3.40.50.1820">
    <property type="entry name" value="alpha/beta hydrolase"/>
    <property type="match status" value="1"/>
</dbReference>
<protein>
    <recommendedName>
        <fullName evidence="1">Peptidase S9 prolyl oligopeptidase catalytic domain-containing protein</fullName>
    </recommendedName>
</protein>
<evidence type="ECO:0000259" key="1">
    <source>
        <dbReference type="Pfam" id="PF00326"/>
    </source>
</evidence>
<dbReference type="PANTHER" id="PTHR12277:SF81">
    <property type="entry name" value="PROTEIN ABHD13"/>
    <property type="match status" value="1"/>
</dbReference>
<accession>R7W8W9</accession>
<dbReference type="GO" id="GO:0016020">
    <property type="term" value="C:membrane"/>
    <property type="evidence" value="ECO:0007669"/>
    <property type="project" value="TreeGrafter"/>
</dbReference>
<dbReference type="InterPro" id="IPR029058">
    <property type="entry name" value="AB_hydrolase_fold"/>
</dbReference>
<dbReference type="PANTHER" id="PTHR12277">
    <property type="entry name" value="ALPHA/BETA HYDROLASE DOMAIN-CONTAINING PROTEIN"/>
    <property type="match status" value="1"/>
</dbReference>
<dbReference type="GO" id="GO:0006508">
    <property type="term" value="P:proteolysis"/>
    <property type="evidence" value="ECO:0007669"/>
    <property type="project" value="InterPro"/>
</dbReference>
<sequence>MVGWLKALVYGAGGMAVVGLAALVALQERLVYVPVLPGLPRAYPIKPSRLRLIYEDVWLRAADGVRLHSWFLRHSPTCRGKYHPVPDPPQPLPVCLLVPPPVSSDSIGIRKFSGYWSVRKRWEIFAVICGREICNCHVYGESEGYPSQSGITKDAQAALDHLLQRKDIDTSRIVIFGRSLGGAVGAVLAKNNPDKVSALILENTFTSILDMAGIMLPFLRWFIGGSSAKGPKLLNCVVRSPWSTLDVVAEVKQPILFLSGLQDELVPPSHMRMLYDKAVEHNRNCRFVDFLNGMHMDTWISGGDRYWRTIELFLDQYSPEVQSSDASCTSEIADDALQSGISLSTACQLTRYDGKGVPHCDEICRCPSPPCPRLPHRLAPRPGRRAPRGGFHCAHIVLLITVPSHVGCLNRRPGSLAVGAANPARWGERSAAAHALLTQPLSHVGRVRMGYQLAGIDRHVHVALLEGEVNYGGFMLSSQLHGLWL</sequence>
<dbReference type="Pfam" id="PF00326">
    <property type="entry name" value="Peptidase_S9"/>
    <property type="match status" value="1"/>
</dbReference>
<dbReference type="AlphaFoldDB" id="R7W8W9"/>